<protein>
    <submittedName>
        <fullName evidence="1">Histamine N-methyltransferase</fullName>
    </submittedName>
</protein>
<dbReference type="Proteomes" id="UP000805704">
    <property type="component" value="Chromosome 8"/>
</dbReference>
<reference evidence="1" key="1">
    <citation type="submission" date="2020-04" db="EMBL/GenBank/DDBJ databases">
        <title>A chromosome-scale assembly and high-density genetic map of the yellow drum (Nibea albiflora) genome.</title>
        <authorList>
            <person name="Xu D."/>
            <person name="Zhang W."/>
            <person name="Chen R."/>
            <person name="Tan P."/>
            <person name="Wang L."/>
            <person name="Song H."/>
            <person name="Tian L."/>
            <person name="Zhu Q."/>
            <person name="Wang B."/>
        </authorList>
    </citation>
    <scope>NUCLEOTIDE SEQUENCE</scope>
    <source>
        <strain evidence="1">ZJHYS-2018</strain>
    </source>
</reference>
<evidence type="ECO:0000313" key="2">
    <source>
        <dbReference type="Proteomes" id="UP000805704"/>
    </source>
</evidence>
<evidence type="ECO:0000313" key="1">
    <source>
        <dbReference type="EMBL" id="KAG8000763.1"/>
    </source>
</evidence>
<proteinExistence type="predicted"/>
<name>A0ACB7EGM6_NIBAL</name>
<keyword evidence="2" id="KW-1185">Reference proteome</keyword>
<organism evidence="1 2">
    <name type="scientific">Nibea albiflora</name>
    <name type="common">Yellow drum</name>
    <name type="synonym">Corvina albiflora</name>
    <dbReference type="NCBI Taxonomy" id="240163"/>
    <lineage>
        <taxon>Eukaryota</taxon>
        <taxon>Metazoa</taxon>
        <taxon>Chordata</taxon>
        <taxon>Craniata</taxon>
        <taxon>Vertebrata</taxon>
        <taxon>Euteleostomi</taxon>
        <taxon>Actinopterygii</taxon>
        <taxon>Neopterygii</taxon>
        <taxon>Teleostei</taxon>
        <taxon>Neoteleostei</taxon>
        <taxon>Acanthomorphata</taxon>
        <taxon>Eupercaria</taxon>
        <taxon>Sciaenidae</taxon>
        <taxon>Nibea</taxon>
    </lineage>
</organism>
<gene>
    <name evidence="1" type="primary">HNMT</name>
    <name evidence="1" type="ORF">GBF38_017339</name>
</gene>
<comment type="caution">
    <text evidence="1">The sequence shown here is derived from an EMBL/GenBank/DDBJ whole genome shotgun (WGS) entry which is preliminary data.</text>
</comment>
<sequence>MEDIGGKTENTSDCKSQRESQISDTNKKRLLCAFSDIMDSMSSRLHPNCFGIWVVDYAAEHGARVCVNDYNIGDGKSHLNVIGVGSGAGDIDLEMLSELRLKHPGVTVDNEVVEPSAQQLHNYRVLVSRKPDLDYIKFNWNKMTAGEFEENWKVKKMTKKADFIHLIQMLYYVKDPEATINFFHSLLDKKGKLLIILVSGESGWRRLWQTYRSQLSNTELSQYVTTQDVKTFLESKGVSYQSYELPSQMDITECFTEGDEKGELLLDFLTEVLHFSKTAPPDLKAGVLELLRHPDCSVESNGKIIFNNNLGAIVIDPVQTGC</sequence>
<dbReference type="EMBL" id="CM024796">
    <property type="protein sequence ID" value="KAG8000763.1"/>
    <property type="molecule type" value="Genomic_DNA"/>
</dbReference>
<accession>A0ACB7EGM6</accession>